<evidence type="ECO:0000313" key="4">
    <source>
        <dbReference type="Proteomes" id="UP001235064"/>
    </source>
</evidence>
<name>A0ABT7MUW0_9MICO</name>
<dbReference type="Pfam" id="PF03713">
    <property type="entry name" value="DUF305"/>
    <property type="match status" value="1"/>
</dbReference>
<protein>
    <submittedName>
        <fullName evidence="3">DUF305 domain-containing protein</fullName>
    </submittedName>
</protein>
<feature type="domain" description="DUF305" evidence="2">
    <location>
        <begin position="49"/>
        <end position="190"/>
    </location>
</feature>
<evidence type="ECO:0000313" key="3">
    <source>
        <dbReference type="EMBL" id="MDL9978229.1"/>
    </source>
</evidence>
<evidence type="ECO:0000256" key="1">
    <source>
        <dbReference type="SAM" id="SignalP"/>
    </source>
</evidence>
<keyword evidence="1" id="KW-0732">Signal</keyword>
<dbReference type="EMBL" id="JASXSZ010000001">
    <property type="protein sequence ID" value="MDL9978229.1"/>
    <property type="molecule type" value="Genomic_DNA"/>
</dbReference>
<dbReference type="InterPro" id="IPR012347">
    <property type="entry name" value="Ferritin-like"/>
</dbReference>
<organism evidence="3 4">
    <name type="scientific">Microbacterium candidum</name>
    <dbReference type="NCBI Taxonomy" id="3041922"/>
    <lineage>
        <taxon>Bacteria</taxon>
        <taxon>Bacillati</taxon>
        <taxon>Actinomycetota</taxon>
        <taxon>Actinomycetes</taxon>
        <taxon>Micrococcales</taxon>
        <taxon>Microbacteriaceae</taxon>
        <taxon>Microbacterium</taxon>
    </lineage>
</organism>
<gene>
    <name evidence="3" type="ORF">QSV35_02685</name>
</gene>
<dbReference type="RefSeq" id="WP_286286446.1">
    <property type="nucleotide sequence ID" value="NZ_JASXSZ010000001.1"/>
</dbReference>
<reference evidence="3 4" key="1">
    <citation type="submission" date="2023-06" db="EMBL/GenBank/DDBJ databases">
        <title>Microbacterium sp. nov., isolated from a waste landfill.</title>
        <authorList>
            <person name="Wen W."/>
        </authorList>
    </citation>
    <scope>NUCLEOTIDE SEQUENCE [LARGE SCALE GENOMIC DNA]</scope>
    <source>
        <strain evidence="3 4">ASV49</strain>
    </source>
</reference>
<dbReference type="PANTHER" id="PTHR36933">
    <property type="entry name" value="SLL0788 PROTEIN"/>
    <property type="match status" value="1"/>
</dbReference>
<comment type="caution">
    <text evidence="3">The sequence shown here is derived from an EMBL/GenBank/DDBJ whole genome shotgun (WGS) entry which is preliminary data.</text>
</comment>
<dbReference type="InterPro" id="IPR005183">
    <property type="entry name" value="DUF305_CopM-like"/>
</dbReference>
<evidence type="ECO:0000259" key="2">
    <source>
        <dbReference type="Pfam" id="PF03713"/>
    </source>
</evidence>
<feature type="chain" id="PRO_5047058864" evidence="1">
    <location>
        <begin position="31"/>
        <end position="192"/>
    </location>
</feature>
<dbReference type="Gene3D" id="1.20.1260.10">
    <property type="match status" value="1"/>
</dbReference>
<dbReference type="PROSITE" id="PS51257">
    <property type="entry name" value="PROKAR_LIPOPROTEIN"/>
    <property type="match status" value="1"/>
</dbReference>
<proteinExistence type="predicted"/>
<dbReference type="PANTHER" id="PTHR36933:SF1">
    <property type="entry name" value="SLL0788 PROTEIN"/>
    <property type="match status" value="1"/>
</dbReference>
<accession>A0ABT7MUW0</accession>
<feature type="signal peptide" evidence="1">
    <location>
        <begin position="1"/>
        <end position="30"/>
    </location>
</feature>
<keyword evidence="4" id="KW-1185">Reference proteome</keyword>
<sequence length="192" mass="19925">MNNRIAAAAALTLTAALALTACAPASNVGAHDGHGMKPSATASTSNSADVMFAAMMIPHHQQAVEMSDIVLAKSDVTPEVADLARAIKAAQAPEIEKMRSWLASWGADESMPMDHAMDGMMSPSDLAALKDAGGPEASRLFLTQMIAHHEGAVAMAKTEIDNGKNPDAVALARAVVAAQQAEIAQMKQLLGR</sequence>
<dbReference type="Proteomes" id="UP001235064">
    <property type="component" value="Unassembled WGS sequence"/>
</dbReference>